<proteinExistence type="predicted"/>
<accession>A0ABR2GS35</accession>
<organism evidence="1 2">
    <name type="scientific">Tritrichomonas musculus</name>
    <dbReference type="NCBI Taxonomy" id="1915356"/>
    <lineage>
        <taxon>Eukaryota</taxon>
        <taxon>Metamonada</taxon>
        <taxon>Parabasalia</taxon>
        <taxon>Tritrichomonadida</taxon>
        <taxon>Tritrichomonadidae</taxon>
        <taxon>Tritrichomonas</taxon>
    </lineage>
</organism>
<name>A0ABR2GS35_9EUKA</name>
<dbReference type="Proteomes" id="UP001470230">
    <property type="component" value="Unassembled WGS sequence"/>
</dbReference>
<keyword evidence="2" id="KW-1185">Reference proteome</keyword>
<protein>
    <recommendedName>
        <fullName evidence="3">BTB domain-containing protein</fullName>
    </recommendedName>
</protein>
<dbReference type="Gene3D" id="3.30.710.10">
    <property type="entry name" value="Potassium Channel Kv1.1, Chain A"/>
    <property type="match status" value="1"/>
</dbReference>
<comment type="caution">
    <text evidence="1">The sequence shown here is derived from an EMBL/GenBank/DDBJ whole genome shotgun (WGS) entry which is preliminary data.</text>
</comment>
<gene>
    <name evidence="1" type="ORF">M9Y10_037750</name>
</gene>
<dbReference type="InterPro" id="IPR011333">
    <property type="entry name" value="SKP1/BTB/POZ_sf"/>
</dbReference>
<evidence type="ECO:0008006" key="3">
    <source>
        <dbReference type="Google" id="ProtNLM"/>
    </source>
</evidence>
<evidence type="ECO:0000313" key="2">
    <source>
        <dbReference type="Proteomes" id="UP001470230"/>
    </source>
</evidence>
<sequence>MPNHKIIKCLKEFPDTHYFVYKNKQYPIKISYFKLSSNFFLTNYEELQYTTNIDLIEEDIGDMLDLQEETIYCFINYVQHIEIPLNDDNIIPLHYLSTKYDIEELKEATKEYIFSHQNELALKILINCKYVTSFNDDTFENIISDKFEEYIQK</sequence>
<evidence type="ECO:0000313" key="1">
    <source>
        <dbReference type="EMBL" id="KAK8836491.1"/>
    </source>
</evidence>
<reference evidence="1 2" key="1">
    <citation type="submission" date="2024-04" db="EMBL/GenBank/DDBJ databases">
        <title>Tritrichomonas musculus Genome.</title>
        <authorList>
            <person name="Alves-Ferreira E."/>
            <person name="Grigg M."/>
            <person name="Lorenzi H."/>
            <person name="Galac M."/>
        </authorList>
    </citation>
    <scope>NUCLEOTIDE SEQUENCE [LARGE SCALE GENOMIC DNA]</scope>
    <source>
        <strain evidence="1 2">EAF2021</strain>
    </source>
</reference>
<dbReference type="EMBL" id="JAPFFF010000065">
    <property type="protein sequence ID" value="KAK8836491.1"/>
    <property type="molecule type" value="Genomic_DNA"/>
</dbReference>